<dbReference type="Proteomes" id="UP000185744">
    <property type="component" value="Unassembled WGS sequence"/>
</dbReference>
<gene>
    <name evidence="2" type="ORF">BTN85_0985</name>
</gene>
<name>A0A1Q6DVV7_METT1</name>
<dbReference type="SUPFAM" id="SSF53335">
    <property type="entry name" value="S-adenosyl-L-methionine-dependent methyltransferases"/>
    <property type="match status" value="1"/>
</dbReference>
<evidence type="ECO:0000259" key="1">
    <source>
        <dbReference type="Pfam" id="PF08241"/>
    </source>
</evidence>
<keyword evidence="2" id="KW-0808">Transferase</keyword>
<protein>
    <submittedName>
        <fullName evidence="2">SAM-dependent methyltransferase</fullName>
    </submittedName>
</protein>
<dbReference type="GO" id="GO:0032259">
    <property type="term" value="P:methylation"/>
    <property type="evidence" value="ECO:0007669"/>
    <property type="project" value="UniProtKB-KW"/>
</dbReference>
<dbReference type="EMBL" id="MSDW01000001">
    <property type="protein sequence ID" value="OKY78494.1"/>
    <property type="molecule type" value="Genomic_DNA"/>
</dbReference>
<dbReference type="InParanoid" id="A0A1Q6DVV7"/>
<keyword evidence="3" id="KW-1185">Reference proteome</keyword>
<dbReference type="InterPro" id="IPR013216">
    <property type="entry name" value="Methyltransf_11"/>
</dbReference>
<dbReference type="InterPro" id="IPR029063">
    <property type="entry name" value="SAM-dependent_MTases_sf"/>
</dbReference>
<sequence length="83" mass="9227">MDIGGGGEGVISKLQDNKVISIGKVEKELIEAQKSTLNSLNILMDATNLNFLEESFEVVTSFFTLMCIPTEDREEVLSKMWIS</sequence>
<dbReference type="Pfam" id="PF08241">
    <property type="entry name" value="Methyltransf_11"/>
    <property type="match status" value="1"/>
</dbReference>
<dbReference type="GO" id="GO:0008757">
    <property type="term" value="F:S-adenosylmethionine-dependent methyltransferase activity"/>
    <property type="evidence" value="ECO:0007669"/>
    <property type="project" value="InterPro"/>
</dbReference>
<feature type="domain" description="Methyltransferase type 11" evidence="1">
    <location>
        <begin position="2"/>
        <end position="80"/>
    </location>
</feature>
<dbReference type="Gene3D" id="3.40.50.150">
    <property type="entry name" value="Vaccinia Virus protein VP39"/>
    <property type="match status" value="1"/>
</dbReference>
<evidence type="ECO:0000313" key="3">
    <source>
        <dbReference type="Proteomes" id="UP000185744"/>
    </source>
</evidence>
<evidence type="ECO:0000313" key="2">
    <source>
        <dbReference type="EMBL" id="OKY78494.1"/>
    </source>
</evidence>
<accession>A0A1Q6DVV7</accession>
<organism evidence="2 3">
    <name type="scientific">Methanohalarchaeum thermophilum</name>
    <dbReference type="NCBI Taxonomy" id="1903181"/>
    <lineage>
        <taxon>Archaea</taxon>
        <taxon>Methanobacteriati</taxon>
        <taxon>Methanobacteriota</taxon>
        <taxon>Methanonatronarchaeia</taxon>
        <taxon>Methanonatronarchaeales</taxon>
        <taxon>Methanonatronarchaeaceae</taxon>
        <taxon>Candidatus Methanohalarchaeum</taxon>
    </lineage>
</organism>
<dbReference type="AlphaFoldDB" id="A0A1Q6DVV7"/>
<reference evidence="2" key="1">
    <citation type="submission" date="2016-12" db="EMBL/GenBank/DDBJ databases">
        <title>Discovery of methanogenic haloarchaea.</title>
        <authorList>
            <person name="Sorokin D.Y."/>
            <person name="Makarova K.S."/>
            <person name="Abbas B."/>
            <person name="Ferrer M."/>
            <person name="Golyshin P.N."/>
        </authorList>
    </citation>
    <scope>NUCLEOTIDE SEQUENCE [LARGE SCALE GENOMIC DNA]</scope>
    <source>
        <strain evidence="2">HMET1</strain>
    </source>
</reference>
<comment type="caution">
    <text evidence="2">The sequence shown here is derived from an EMBL/GenBank/DDBJ whole genome shotgun (WGS) entry which is preliminary data.</text>
</comment>
<proteinExistence type="predicted"/>
<keyword evidence="2" id="KW-0489">Methyltransferase</keyword>